<dbReference type="STRING" id="362976.HQ_3032B"/>
<feature type="compositionally biased region" description="Polar residues" evidence="1">
    <location>
        <begin position="127"/>
        <end position="143"/>
    </location>
</feature>
<keyword evidence="3" id="KW-1185">Reference proteome</keyword>
<dbReference type="HOGENOM" id="CLU_1168566_0_0_2"/>
<sequence length="260" mass="28340">MSLEITAPANLLDPSPETAYFWGRVVGDGAIADNRIRIRTSDETAAHRLAAIAEPEQTRDGSDKTEQKQDGITHHVREREYLHDTSITRRENEYMVTVTGDITADAASKLGLPTPMGAFEKVESDEPSNATSNAETDITTTSHPDYDFADLTEYTQPLLRGLFEGCGTICYKQSAGAVGLSFVHDKRILERINDLLGNLSVPTPTSDPAPASGSGHWFSLDDDAAPAVGRQLYADTDSTGLFAPSRRRKLLGCLDRIDNE</sequence>
<feature type="region of interest" description="Disordered" evidence="1">
    <location>
        <begin position="118"/>
        <end position="144"/>
    </location>
</feature>
<dbReference type="Pfam" id="PF26411">
    <property type="entry name" value="LAGLIDADG_4"/>
    <property type="match status" value="2"/>
</dbReference>
<dbReference type="KEGG" id="hwa:HQ_3032B"/>
<proteinExistence type="predicted"/>
<reference evidence="2 3" key="1">
    <citation type="journal article" date="2006" name="BMC Genomics">
        <title>The genome of the square archaeon Haloquadratum walsbyi: life at the limits of water activity.</title>
        <authorList>
            <person name="Bolhuis H.H."/>
            <person name="Palm P.P."/>
            <person name="Wende A.W."/>
            <person name="Falb M.M."/>
            <person name="Rampp M.M."/>
            <person name="Rodriguez-Valera F.F."/>
            <person name="Pfeiffer F.F."/>
            <person name="Oesterhelt D.D."/>
        </authorList>
    </citation>
    <scope>NUCLEOTIDE SEQUENCE [LARGE SCALE GENOMIC DNA]</scope>
    <source>
        <strain evidence="3">DSM 16790 / HBSQ001</strain>
    </source>
</reference>
<dbReference type="AlphaFoldDB" id="Q18KW8"/>
<protein>
    <recommendedName>
        <fullName evidence="4">Cobalamin biosynthesis protein</fullName>
    </recommendedName>
</protein>
<name>Q18KW8_HALWD</name>
<feature type="region of interest" description="Disordered" evidence="1">
    <location>
        <begin position="51"/>
        <end position="74"/>
    </location>
</feature>
<organism evidence="2 3">
    <name type="scientific">Haloquadratum walsbyi (strain DSM 16790 / HBSQ001)</name>
    <dbReference type="NCBI Taxonomy" id="362976"/>
    <lineage>
        <taxon>Archaea</taxon>
        <taxon>Methanobacteriati</taxon>
        <taxon>Methanobacteriota</taxon>
        <taxon>Stenosarchaea group</taxon>
        <taxon>Halobacteria</taxon>
        <taxon>Halobacteriales</taxon>
        <taxon>Haloferacaceae</taxon>
        <taxon>Haloquadratum</taxon>
    </lineage>
</organism>
<dbReference type="GeneID" id="4193248"/>
<dbReference type="InterPro" id="IPR058749">
    <property type="entry name" value="Homing_endonuclease-like"/>
</dbReference>
<feature type="compositionally biased region" description="Basic and acidic residues" evidence="1">
    <location>
        <begin position="56"/>
        <end position="74"/>
    </location>
</feature>
<dbReference type="eggNOG" id="arCOG04749">
    <property type="taxonomic scope" value="Archaea"/>
</dbReference>
<dbReference type="EMBL" id="AM180088">
    <property type="protein sequence ID" value="CAK55065.1"/>
    <property type="molecule type" value="Genomic_DNA"/>
</dbReference>
<evidence type="ECO:0000313" key="2">
    <source>
        <dbReference type="EMBL" id="CAK55065.1"/>
    </source>
</evidence>
<evidence type="ECO:0000256" key="1">
    <source>
        <dbReference type="SAM" id="MobiDB-lite"/>
    </source>
</evidence>
<evidence type="ECO:0008006" key="4">
    <source>
        <dbReference type="Google" id="ProtNLM"/>
    </source>
</evidence>
<accession>Q18KW8</accession>
<dbReference type="Proteomes" id="UP000001975">
    <property type="component" value="Chromosome"/>
</dbReference>
<dbReference type="RefSeq" id="WP_011572242.1">
    <property type="nucleotide sequence ID" value="NC_008212.1"/>
</dbReference>
<gene>
    <name evidence="2" type="ordered locus">HQ_3032B</name>
</gene>
<evidence type="ECO:0000313" key="3">
    <source>
        <dbReference type="Proteomes" id="UP000001975"/>
    </source>
</evidence>